<gene>
    <name evidence="1" type="ORF">SAMN05216389_12927</name>
</gene>
<name>A0A1I0H9Q5_9BACI</name>
<proteinExistence type="predicted"/>
<protein>
    <submittedName>
        <fullName evidence="1">Uncharacterized protein</fullName>
    </submittedName>
</protein>
<organism evidence="1 2">
    <name type="scientific">Oceanobacillus limi</name>
    <dbReference type="NCBI Taxonomy" id="930131"/>
    <lineage>
        <taxon>Bacteria</taxon>
        <taxon>Bacillati</taxon>
        <taxon>Bacillota</taxon>
        <taxon>Bacilli</taxon>
        <taxon>Bacillales</taxon>
        <taxon>Bacillaceae</taxon>
        <taxon>Oceanobacillus</taxon>
    </lineage>
</organism>
<dbReference type="EMBL" id="FOHE01000029">
    <property type="protein sequence ID" value="SET79651.1"/>
    <property type="molecule type" value="Genomic_DNA"/>
</dbReference>
<evidence type="ECO:0000313" key="2">
    <source>
        <dbReference type="Proteomes" id="UP000198618"/>
    </source>
</evidence>
<keyword evidence="2" id="KW-1185">Reference proteome</keyword>
<accession>A0A1I0H9Q5</accession>
<dbReference type="AlphaFoldDB" id="A0A1I0H9Q5"/>
<sequence length="86" mass="9413">MVRKCSSERLCTLNLVGTNAKSSMGNNSGGFYLLKVRTYVQAAIRLAILTPCSKVNSIPTLVKPFHAALVFVKEYQVSFVKCQTGN</sequence>
<dbReference type="Proteomes" id="UP000198618">
    <property type="component" value="Unassembled WGS sequence"/>
</dbReference>
<evidence type="ECO:0000313" key="1">
    <source>
        <dbReference type="EMBL" id="SET79651.1"/>
    </source>
</evidence>
<reference evidence="1 2" key="1">
    <citation type="submission" date="2016-10" db="EMBL/GenBank/DDBJ databases">
        <authorList>
            <person name="de Groot N.N."/>
        </authorList>
    </citation>
    <scope>NUCLEOTIDE SEQUENCE [LARGE SCALE GENOMIC DNA]</scope>
    <source>
        <strain evidence="1 2">IBRC-M 10780</strain>
    </source>
</reference>